<dbReference type="AlphaFoldDB" id="S7ZB09"/>
<reference evidence="2 3" key="1">
    <citation type="journal article" date="2013" name="PLoS ONE">
        <title>Genomic and secretomic analyses reveal unique features of the lignocellulolytic enzyme system of Penicillium decumbens.</title>
        <authorList>
            <person name="Liu G."/>
            <person name="Zhang L."/>
            <person name="Wei X."/>
            <person name="Zou G."/>
            <person name="Qin Y."/>
            <person name="Ma L."/>
            <person name="Li J."/>
            <person name="Zheng H."/>
            <person name="Wang S."/>
            <person name="Wang C."/>
            <person name="Xun L."/>
            <person name="Zhao G.-P."/>
            <person name="Zhou Z."/>
            <person name="Qu Y."/>
        </authorList>
    </citation>
    <scope>NUCLEOTIDE SEQUENCE [LARGE SCALE GENOMIC DNA]</scope>
    <source>
        <strain evidence="3">114-2 / CGMCC 5302</strain>
    </source>
</reference>
<feature type="compositionally biased region" description="Basic and acidic residues" evidence="1">
    <location>
        <begin position="60"/>
        <end position="75"/>
    </location>
</feature>
<dbReference type="EMBL" id="KB644410">
    <property type="protein sequence ID" value="EPS27419.1"/>
    <property type="molecule type" value="Genomic_DNA"/>
</dbReference>
<proteinExistence type="predicted"/>
<evidence type="ECO:0000256" key="1">
    <source>
        <dbReference type="SAM" id="MobiDB-lite"/>
    </source>
</evidence>
<keyword evidence="3" id="KW-1185">Reference proteome</keyword>
<accession>S7ZB09</accession>
<organism evidence="2 3">
    <name type="scientific">Penicillium oxalicum (strain 114-2 / CGMCC 5302)</name>
    <name type="common">Penicillium decumbens</name>
    <dbReference type="NCBI Taxonomy" id="933388"/>
    <lineage>
        <taxon>Eukaryota</taxon>
        <taxon>Fungi</taxon>
        <taxon>Dikarya</taxon>
        <taxon>Ascomycota</taxon>
        <taxon>Pezizomycotina</taxon>
        <taxon>Eurotiomycetes</taxon>
        <taxon>Eurotiomycetidae</taxon>
        <taxon>Eurotiales</taxon>
        <taxon>Aspergillaceae</taxon>
        <taxon>Penicillium</taxon>
    </lineage>
</organism>
<name>S7ZB09_PENO1</name>
<sequence>MSTGLGLIVGHQGGLQENPNIEQVVRVQSTVSLQSADDQSFEKPGELGGGEGLEGGAMILRDDGDYGGDEGHGDNQTRLSGSRLRVWVVRIRMWTIEPLEEYGYGTTYV</sequence>
<protein>
    <submittedName>
        <fullName evidence="2">Uncharacterized protein</fullName>
    </submittedName>
</protein>
<evidence type="ECO:0000313" key="2">
    <source>
        <dbReference type="EMBL" id="EPS27419.1"/>
    </source>
</evidence>
<dbReference type="HOGENOM" id="CLU_2184862_0_0_1"/>
<evidence type="ECO:0000313" key="3">
    <source>
        <dbReference type="Proteomes" id="UP000019376"/>
    </source>
</evidence>
<feature type="region of interest" description="Disordered" evidence="1">
    <location>
        <begin position="34"/>
        <end position="77"/>
    </location>
</feature>
<dbReference type="Proteomes" id="UP000019376">
    <property type="component" value="Unassembled WGS sequence"/>
</dbReference>
<feature type="compositionally biased region" description="Gly residues" evidence="1">
    <location>
        <begin position="46"/>
        <end position="55"/>
    </location>
</feature>
<gene>
    <name evidence="2" type="ORF">PDE_02362</name>
</gene>